<dbReference type="Proteomes" id="UP001175228">
    <property type="component" value="Unassembled WGS sequence"/>
</dbReference>
<sequence>MPSLVCTSRIKAVDDHTTVILSSKHCLVQGNPSDTIYTVKQARIPDNVDILLASKLTFTISGFFDKKKVSADCIQRSHLVRHIVEYLKTNAAVLGLSTISDVHRGDEDDVPTFTVHSSRYMPSSSEMKSTHLTLTAIHLRYEWKDSATLDSSQLHPFSANLSLPFLTLLDNLTGRFVTWHLVKRYPLIFGTWFKQLDIEAAFFPKIFRMLLDIMKRSPNQEFRSTCKRLLKSIKRKQLSILSLSSASLSNLLAEVGHVNLDTLRVHGKGPELSVEDAFCRAMDHCYRRVIRRPVFKNANHLCAASADAGDDDELALDQVPLQQAASKSLCELDILSNFRMPAAFAPLDSDHIVSPRFSDNNSSDSALVDIDLERRGSDVDLDSQSDDFVDSDFSFDEELSSLATSNGSVAHYAEPIEDVLVHSPSLCELEKLSSPWHSDVEPPDSVRVYASYPSTSLEHLMDMDSDMDEIGLDSLSPVLQNDASLFDTHALSQSGLELDRPNFVPPNSPAQEPSDAEHLGDLDRLDCLMFFDNYDHGSPADDHISFDVDVGISIDLDTDDHASSHYSSAHLDSDEEVLSGDREDMVIDHIDCQLEDSFDDEVELVEMRGPEMFEILDSDWGKDKNAALHTEDGLCESNVCAAFD</sequence>
<protein>
    <submittedName>
        <fullName evidence="2">Uncharacterized protein</fullName>
    </submittedName>
</protein>
<dbReference type="AlphaFoldDB" id="A0AA39QJF3"/>
<organism evidence="2 3">
    <name type="scientific">Armillaria luteobubalina</name>
    <dbReference type="NCBI Taxonomy" id="153913"/>
    <lineage>
        <taxon>Eukaryota</taxon>
        <taxon>Fungi</taxon>
        <taxon>Dikarya</taxon>
        <taxon>Basidiomycota</taxon>
        <taxon>Agaricomycotina</taxon>
        <taxon>Agaricomycetes</taxon>
        <taxon>Agaricomycetidae</taxon>
        <taxon>Agaricales</taxon>
        <taxon>Marasmiineae</taxon>
        <taxon>Physalacriaceae</taxon>
        <taxon>Armillaria</taxon>
    </lineage>
</organism>
<feature type="region of interest" description="Disordered" evidence="1">
    <location>
        <begin position="497"/>
        <end position="517"/>
    </location>
</feature>
<reference evidence="2" key="1">
    <citation type="submission" date="2023-06" db="EMBL/GenBank/DDBJ databases">
        <authorList>
            <consortium name="Lawrence Berkeley National Laboratory"/>
            <person name="Ahrendt S."/>
            <person name="Sahu N."/>
            <person name="Indic B."/>
            <person name="Wong-Bajracharya J."/>
            <person name="Merenyi Z."/>
            <person name="Ke H.-M."/>
            <person name="Monk M."/>
            <person name="Kocsube S."/>
            <person name="Drula E."/>
            <person name="Lipzen A."/>
            <person name="Balint B."/>
            <person name="Henrissat B."/>
            <person name="Andreopoulos B."/>
            <person name="Martin F.M."/>
            <person name="Harder C.B."/>
            <person name="Rigling D."/>
            <person name="Ford K.L."/>
            <person name="Foster G.D."/>
            <person name="Pangilinan J."/>
            <person name="Papanicolaou A."/>
            <person name="Barry K."/>
            <person name="LaButti K."/>
            <person name="Viragh M."/>
            <person name="Koriabine M."/>
            <person name="Yan M."/>
            <person name="Riley R."/>
            <person name="Champramary S."/>
            <person name="Plett K.L."/>
            <person name="Tsai I.J."/>
            <person name="Slot J."/>
            <person name="Sipos G."/>
            <person name="Plett J."/>
            <person name="Nagy L.G."/>
            <person name="Grigoriev I.V."/>
        </authorList>
    </citation>
    <scope>NUCLEOTIDE SEQUENCE</scope>
    <source>
        <strain evidence="2">HWK02</strain>
    </source>
</reference>
<proteinExistence type="predicted"/>
<keyword evidence="3" id="KW-1185">Reference proteome</keyword>
<gene>
    <name evidence="2" type="ORF">EDD18DRAFT_484489</name>
</gene>
<evidence type="ECO:0000256" key="1">
    <source>
        <dbReference type="SAM" id="MobiDB-lite"/>
    </source>
</evidence>
<accession>A0AA39QJF3</accession>
<dbReference type="EMBL" id="JAUEPU010000003">
    <property type="protein sequence ID" value="KAK0504032.1"/>
    <property type="molecule type" value="Genomic_DNA"/>
</dbReference>
<evidence type="ECO:0000313" key="3">
    <source>
        <dbReference type="Proteomes" id="UP001175228"/>
    </source>
</evidence>
<comment type="caution">
    <text evidence="2">The sequence shown here is derived from an EMBL/GenBank/DDBJ whole genome shotgun (WGS) entry which is preliminary data.</text>
</comment>
<evidence type="ECO:0000313" key="2">
    <source>
        <dbReference type="EMBL" id="KAK0504032.1"/>
    </source>
</evidence>
<name>A0AA39QJF3_9AGAR</name>